<feature type="region of interest" description="Disordered" evidence="14">
    <location>
        <begin position="32"/>
        <end position="68"/>
    </location>
</feature>
<dbReference type="InterPro" id="IPR036942">
    <property type="entry name" value="Beta-barrel_TonB_sf"/>
</dbReference>
<keyword evidence="6 15" id="KW-0732">Signal</keyword>
<comment type="similarity">
    <text evidence="2 12 13">Belongs to the TonB-dependent receptor family.</text>
</comment>
<keyword evidence="11 12" id="KW-0998">Cell outer membrane</keyword>
<dbReference type="InterPro" id="IPR012910">
    <property type="entry name" value="Plug_dom"/>
</dbReference>
<keyword evidence="7" id="KW-0406">Ion transport</keyword>
<dbReference type="InterPro" id="IPR010105">
    <property type="entry name" value="TonB_sidphr_rcpt"/>
</dbReference>
<dbReference type="Pfam" id="PF07715">
    <property type="entry name" value="Plug"/>
    <property type="match status" value="1"/>
</dbReference>
<keyword evidence="19" id="KW-1185">Reference proteome</keyword>
<dbReference type="GO" id="GO:0015344">
    <property type="term" value="F:siderophore uptake transmembrane transporter activity"/>
    <property type="evidence" value="ECO:0007669"/>
    <property type="project" value="TreeGrafter"/>
</dbReference>
<reference evidence="18 19" key="1">
    <citation type="submission" date="2018-10" db="EMBL/GenBank/DDBJ databases">
        <title>Robbsia sp. DHC34, isolated from soil.</title>
        <authorList>
            <person name="Gao Z.-H."/>
            <person name="Qiu L.-H."/>
        </authorList>
    </citation>
    <scope>NUCLEOTIDE SEQUENCE [LARGE SCALE GENOMIC DNA]</scope>
    <source>
        <strain evidence="18 19">DHC34</strain>
    </source>
</reference>
<evidence type="ECO:0000256" key="6">
    <source>
        <dbReference type="ARBA" id="ARBA00022729"/>
    </source>
</evidence>
<keyword evidence="3 12" id="KW-0813">Transport</keyword>
<evidence type="ECO:0000256" key="5">
    <source>
        <dbReference type="ARBA" id="ARBA00022692"/>
    </source>
</evidence>
<dbReference type="PANTHER" id="PTHR32552">
    <property type="entry name" value="FERRICHROME IRON RECEPTOR-RELATED"/>
    <property type="match status" value="1"/>
</dbReference>
<feature type="chain" id="PRO_5019809997" evidence="15">
    <location>
        <begin position="29"/>
        <end position="750"/>
    </location>
</feature>
<feature type="domain" description="TonB-dependent receptor-like beta-barrel" evidence="16">
    <location>
        <begin position="281"/>
        <end position="717"/>
    </location>
</feature>
<evidence type="ECO:0000259" key="17">
    <source>
        <dbReference type="Pfam" id="PF07715"/>
    </source>
</evidence>
<evidence type="ECO:0000313" key="19">
    <source>
        <dbReference type="Proteomes" id="UP000270342"/>
    </source>
</evidence>
<evidence type="ECO:0000256" key="3">
    <source>
        <dbReference type="ARBA" id="ARBA00022448"/>
    </source>
</evidence>
<dbReference type="InterPro" id="IPR037066">
    <property type="entry name" value="Plug_dom_sf"/>
</dbReference>
<dbReference type="Proteomes" id="UP000270342">
    <property type="component" value="Unassembled WGS sequence"/>
</dbReference>
<accession>A0A494Y8H7</accession>
<evidence type="ECO:0000256" key="12">
    <source>
        <dbReference type="PROSITE-ProRule" id="PRU01360"/>
    </source>
</evidence>
<dbReference type="Gene3D" id="2.40.170.20">
    <property type="entry name" value="TonB-dependent receptor, beta-barrel domain"/>
    <property type="match status" value="1"/>
</dbReference>
<feature type="signal peptide" evidence="15">
    <location>
        <begin position="1"/>
        <end position="28"/>
    </location>
</feature>
<keyword evidence="10 18" id="KW-0675">Receptor</keyword>
<evidence type="ECO:0000256" key="11">
    <source>
        <dbReference type="ARBA" id="ARBA00023237"/>
    </source>
</evidence>
<evidence type="ECO:0000256" key="1">
    <source>
        <dbReference type="ARBA" id="ARBA00004571"/>
    </source>
</evidence>
<dbReference type="PROSITE" id="PS52016">
    <property type="entry name" value="TONB_DEPENDENT_REC_3"/>
    <property type="match status" value="1"/>
</dbReference>
<comment type="subcellular location">
    <subcellularLocation>
        <location evidence="1 12">Cell outer membrane</location>
        <topology evidence="1 12">Multi-pass membrane protein</topology>
    </subcellularLocation>
</comment>
<gene>
    <name evidence="18" type="ORF">D7S86_00250</name>
</gene>
<feature type="compositionally biased region" description="Low complexity" evidence="14">
    <location>
        <begin position="32"/>
        <end position="47"/>
    </location>
</feature>
<sequence>MTLRSSPLSAALLSAGAISLSVALPAHAQTAPPASATAMPSTTADPSNASQKKPSATPATAASSHDEGALPTVQVNGAADKDAFAADTSTVGAKVPTALRDIPQQVTVINRSLLESQGATSFSDALRNAPGVTIGAAEGGTIGNNVNLRGFTARTDIYLDGFRDRGQYYRDTFDLESIEVLYGPSSMLFGRGSTGGVINQVSKQAQLTPVSEVSATIGSNDRYRTTVDLDRPLSDTSAFRINAFGQSMGSTRDIEKMKDFGFAPEISFGIGTPTEVTLSALIQHNDDQPDYGVQSINGHPADVDKGTFYGQTTDRTIQDTEIVSGRITHRFNDNVTLRDQLQYSHYTVDARETAPQSVLTGPLASSPALSNGNYTNLPLSDLYIKLQSHDRVITDSSLYNTTDLLTKFDTGGIKHDVVTGIEIGHDNYTNQSYTRSNLPIVSLVDPQITAWDPATSPEVAGNYANAGANSIGIYANDTVSLGEHWKVVGGLRWDRYQAEISNTVSAPGYAAQTNDFTSVRGGIIWQPTDTQSYYASYGTSFDPSLETLTVTSGTQNLAPEKNRSYEVGAKWDLLGGNLSVTSSLFQIEQTNSRTETDTGVYELTGDIRVNGFQTGIAGNLTDKWKVYGGYTYLDALVVSASDGTQGHTPANTPRNTLTLWSTYEPLSHWEVGGGLTYLSSRYAANTNYVSVGGYTRWDATLAYRRPKYDIRVNLLNLTNKYYYDALIPSDGGRAVPGIGRTVLVTGTYRF</sequence>
<evidence type="ECO:0000256" key="10">
    <source>
        <dbReference type="ARBA" id="ARBA00023170"/>
    </source>
</evidence>
<name>A0A494Y8H7_9BURK</name>
<dbReference type="SUPFAM" id="SSF56935">
    <property type="entry name" value="Porins"/>
    <property type="match status" value="1"/>
</dbReference>
<feature type="domain" description="TonB-dependent receptor plug" evidence="17">
    <location>
        <begin position="99"/>
        <end position="197"/>
    </location>
</feature>
<dbReference type="CDD" id="cd01347">
    <property type="entry name" value="ligand_gated_channel"/>
    <property type="match status" value="1"/>
</dbReference>
<evidence type="ECO:0000256" key="7">
    <source>
        <dbReference type="ARBA" id="ARBA00023065"/>
    </source>
</evidence>
<evidence type="ECO:0000259" key="16">
    <source>
        <dbReference type="Pfam" id="PF00593"/>
    </source>
</evidence>
<keyword evidence="4 12" id="KW-1134">Transmembrane beta strand</keyword>
<dbReference type="Gene3D" id="2.170.130.10">
    <property type="entry name" value="TonB-dependent receptor, plug domain"/>
    <property type="match status" value="1"/>
</dbReference>
<keyword evidence="5 12" id="KW-0812">Transmembrane</keyword>
<keyword evidence="9 12" id="KW-0472">Membrane</keyword>
<proteinExistence type="inferred from homology"/>
<evidence type="ECO:0000256" key="4">
    <source>
        <dbReference type="ARBA" id="ARBA00022452"/>
    </source>
</evidence>
<dbReference type="EMBL" id="RBZU01000001">
    <property type="protein sequence ID" value="RKP58435.1"/>
    <property type="molecule type" value="Genomic_DNA"/>
</dbReference>
<evidence type="ECO:0000256" key="2">
    <source>
        <dbReference type="ARBA" id="ARBA00009810"/>
    </source>
</evidence>
<dbReference type="PANTHER" id="PTHR32552:SF83">
    <property type="entry name" value="BLR3904 PROTEIN"/>
    <property type="match status" value="1"/>
</dbReference>
<dbReference type="OrthoDB" id="9790771at2"/>
<organism evidence="18 19">
    <name type="scientific">Pararobbsia silviterrae</name>
    <dbReference type="NCBI Taxonomy" id="1792498"/>
    <lineage>
        <taxon>Bacteria</taxon>
        <taxon>Pseudomonadati</taxon>
        <taxon>Pseudomonadota</taxon>
        <taxon>Betaproteobacteria</taxon>
        <taxon>Burkholderiales</taxon>
        <taxon>Burkholderiaceae</taxon>
        <taxon>Pararobbsia</taxon>
    </lineage>
</organism>
<dbReference type="InterPro" id="IPR039426">
    <property type="entry name" value="TonB-dep_rcpt-like"/>
</dbReference>
<dbReference type="GO" id="GO:0009279">
    <property type="term" value="C:cell outer membrane"/>
    <property type="evidence" value="ECO:0007669"/>
    <property type="project" value="UniProtKB-SubCell"/>
</dbReference>
<evidence type="ECO:0000256" key="13">
    <source>
        <dbReference type="RuleBase" id="RU003357"/>
    </source>
</evidence>
<keyword evidence="8 13" id="KW-0798">TonB box</keyword>
<evidence type="ECO:0000256" key="8">
    <source>
        <dbReference type="ARBA" id="ARBA00023077"/>
    </source>
</evidence>
<evidence type="ECO:0000256" key="9">
    <source>
        <dbReference type="ARBA" id="ARBA00023136"/>
    </source>
</evidence>
<evidence type="ECO:0000313" key="18">
    <source>
        <dbReference type="EMBL" id="RKP58435.1"/>
    </source>
</evidence>
<evidence type="ECO:0000256" key="14">
    <source>
        <dbReference type="SAM" id="MobiDB-lite"/>
    </source>
</evidence>
<evidence type="ECO:0000256" key="15">
    <source>
        <dbReference type="SAM" id="SignalP"/>
    </source>
</evidence>
<dbReference type="FunFam" id="2.170.130.10:FF:000001">
    <property type="entry name" value="Catecholate siderophore TonB-dependent receptor"/>
    <property type="match status" value="1"/>
</dbReference>
<feature type="compositionally biased region" description="Low complexity" evidence="14">
    <location>
        <begin position="54"/>
        <end position="63"/>
    </location>
</feature>
<dbReference type="AlphaFoldDB" id="A0A494Y8H7"/>
<dbReference type="InterPro" id="IPR000531">
    <property type="entry name" value="Beta-barrel_TonB"/>
</dbReference>
<dbReference type="RefSeq" id="WP_121081996.1">
    <property type="nucleotide sequence ID" value="NZ_RBZU01000001.1"/>
</dbReference>
<dbReference type="GO" id="GO:0038023">
    <property type="term" value="F:signaling receptor activity"/>
    <property type="evidence" value="ECO:0007669"/>
    <property type="project" value="InterPro"/>
</dbReference>
<dbReference type="NCBIfam" id="TIGR01783">
    <property type="entry name" value="TonB-siderophor"/>
    <property type="match status" value="1"/>
</dbReference>
<dbReference type="Pfam" id="PF00593">
    <property type="entry name" value="TonB_dep_Rec_b-barrel"/>
    <property type="match status" value="1"/>
</dbReference>
<comment type="caution">
    <text evidence="18">The sequence shown here is derived from an EMBL/GenBank/DDBJ whole genome shotgun (WGS) entry which is preliminary data.</text>
</comment>
<dbReference type="GO" id="GO:0015891">
    <property type="term" value="P:siderophore transport"/>
    <property type="evidence" value="ECO:0007669"/>
    <property type="project" value="InterPro"/>
</dbReference>
<protein>
    <submittedName>
        <fullName evidence="18">TonB-dependent siderophore receptor</fullName>
    </submittedName>
</protein>